<protein>
    <submittedName>
        <fullName evidence="1">Uncharacterized protein</fullName>
    </submittedName>
</protein>
<dbReference type="OrthoDB" id="410381at2759"/>
<dbReference type="AlphaFoldDB" id="A0A6J8F151"/>
<keyword evidence="2" id="KW-1185">Reference proteome</keyword>
<evidence type="ECO:0000313" key="1">
    <source>
        <dbReference type="EMBL" id="CAC5426457.1"/>
    </source>
</evidence>
<dbReference type="EMBL" id="CACVKT020010430">
    <property type="protein sequence ID" value="CAC5426457.1"/>
    <property type="molecule type" value="Genomic_DNA"/>
</dbReference>
<accession>A0A6J8F151</accession>
<evidence type="ECO:0000313" key="2">
    <source>
        <dbReference type="Proteomes" id="UP000507470"/>
    </source>
</evidence>
<proteinExistence type="predicted"/>
<dbReference type="Proteomes" id="UP000507470">
    <property type="component" value="Unassembled WGS sequence"/>
</dbReference>
<reference evidence="1 2" key="1">
    <citation type="submission" date="2020-06" db="EMBL/GenBank/DDBJ databases">
        <authorList>
            <person name="Li R."/>
            <person name="Bekaert M."/>
        </authorList>
    </citation>
    <scope>NUCLEOTIDE SEQUENCE [LARGE SCALE GENOMIC DNA]</scope>
    <source>
        <strain evidence="2">wild</strain>
    </source>
</reference>
<organism evidence="1 2">
    <name type="scientific">Mytilus coruscus</name>
    <name type="common">Sea mussel</name>
    <dbReference type="NCBI Taxonomy" id="42192"/>
    <lineage>
        <taxon>Eukaryota</taxon>
        <taxon>Metazoa</taxon>
        <taxon>Spiralia</taxon>
        <taxon>Lophotrochozoa</taxon>
        <taxon>Mollusca</taxon>
        <taxon>Bivalvia</taxon>
        <taxon>Autobranchia</taxon>
        <taxon>Pteriomorphia</taxon>
        <taxon>Mytilida</taxon>
        <taxon>Mytiloidea</taxon>
        <taxon>Mytilidae</taxon>
        <taxon>Mytilinae</taxon>
        <taxon>Mytilus</taxon>
    </lineage>
</organism>
<name>A0A6J8F151_MYTCO</name>
<sequence length="218" mass="24632">MLRSLNAEENVEFINHMDTFMLMNGKIANNLLNPVDGVHLTDDGTKTLINNFHAVVPILVPIKRNAASSKIRSSKRAFFENAIKTDRNCKQIWKHLKDLNHSGKNSITSLKTGNDYIRNLTDIVQHLNDHFSSIRYKLVPKPKTTFSLDCLASFVKSRINGNHSFSLYSVSISEVYNELIKLDVSTFKATWLDEVGPRILKLSSPITSEPLAHIINLT</sequence>
<gene>
    <name evidence="1" type="ORF">MCOR_58157</name>
</gene>